<evidence type="ECO:0000313" key="2">
    <source>
        <dbReference type="Proteomes" id="UP000186817"/>
    </source>
</evidence>
<sequence>MKIGLLWPIASAEAAWKPLPINLRPAPSNFQFPETTGATGSSIEMAFLRWMLAVPLASITGISLRLCSEELVERAGLLSRLTSEYAAPFVYQSGRELVSLQCRRNSSQLPDKWHMVRYDLPPSLAKKLRPAFPPKLCPMCKGGGGSGPTLFLTERTDGLGSRAQQLLHTLALASFLHIDFGGVVPSKDETPHGVNTARALSNLLGFDVSKLKVGADDEFDICFYSFPDFLTETLQHHCLQWPLHSSMMVAAYDVLHALPVSNWEPGFLAELRQQTALRNWPLRHFQKGGRPKVVMHVRRGDVVGRGKNLRNFPDEVHFRLAEQIRQDLPQAEVHVFSTTKEAQGPVDFAGYEGYGSNCPRCLLDSLVSAGIRQLAHENFLAIINEKDNTDFRLAALTALLKEHDQSQARVDKEGEKSEIYAKEVTEGLRCDVLRAKVLMTARGVSERVGQLVFNEQRCKGKFNCTKGDCKDPGDDVNKAATKVRQQPSHQTHGQAWSGIEVEVLGLLDEVGRCIITKICAGCSSLWLGVAYSTDQQLATVNGLADDSDDTMSLLSLTQTIGVAVLSIAVSTVHSFDNTS</sequence>
<protein>
    <submittedName>
        <fullName evidence="1">Uncharacterized protein</fullName>
    </submittedName>
</protein>
<gene>
    <name evidence="1" type="ORF">AK812_SmicGene13678</name>
</gene>
<dbReference type="Proteomes" id="UP000186817">
    <property type="component" value="Unassembled WGS sequence"/>
</dbReference>
<dbReference type="OrthoDB" id="406734at2759"/>
<accession>A0A1Q9E7G2</accession>
<evidence type="ECO:0000313" key="1">
    <source>
        <dbReference type="EMBL" id="OLQ03352.1"/>
    </source>
</evidence>
<comment type="caution">
    <text evidence="1">The sequence shown here is derived from an EMBL/GenBank/DDBJ whole genome shotgun (WGS) entry which is preliminary data.</text>
</comment>
<organism evidence="1 2">
    <name type="scientific">Symbiodinium microadriaticum</name>
    <name type="common">Dinoflagellate</name>
    <name type="synonym">Zooxanthella microadriatica</name>
    <dbReference type="NCBI Taxonomy" id="2951"/>
    <lineage>
        <taxon>Eukaryota</taxon>
        <taxon>Sar</taxon>
        <taxon>Alveolata</taxon>
        <taxon>Dinophyceae</taxon>
        <taxon>Suessiales</taxon>
        <taxon>Symbiodiniaceae</taxon>
        <taxon>Symbiodinium</taxon>
    </lineage>
</organism>
<keyword evidence="2" id="KW-1185">Reference proteome</keyword>
<name>A0A1Q9E7G2_SYMMI</name>
<proteinExistence type="predicted"/>
<dbReference type="EMBL" id="LSRX01000238">
    <property type="protein sequence ID" value="OLQ03352.1"/>
    <property type="molecule type" value="Genomic_DNA"/>
</dbReference>
<dbReference type="AlphaFoldDB" id="A0A1Q9E7G2"/>
<reference evidence="1 2" key="1">
    <citation type="submission" date="2016-02" db="EMBL/GenBank/DDBJ databases">
        <title>Genome analysis of coral dinoflagellate symbionts highlights evolutionary adaptations to a symbiotic lifestyle.</title>
        <authorList>
            <person name="Aranda M."/>
            <person name="Li Y."/>
            <person name="Liew Y.J."/>
            <person name="Baumgarten S."/>
            <person name="Simakov O."/>
            <person name="Wilson M."/>
            <person name="Piel J."/>
            <person name="Ashoor H."/>
            <person name="Bougouffa S."/>
            <person name="Bajic V.B."/>
            <person name="Ryu T."/>
            <person name="Ravasi T."/>
            <person name="Bayer T."/>
            <person name="Micklem G."/>
            <person name="Kim H."/>
            <person name="Bhak J."/>
            <person name="Lajeunesse T.C."/>
            <person name="Voolstra C.R."/>
        </authorList>
    </citation>
    <scope>NUCLEOTIDE SEQUENCE [LARGE SCALE GENOMIC DNA]</scope>
    <source>
        <strain evidence="1 2">CCMP2467</strain>
    </source>
</reference>